<reference evidence="2 3" key="1">
    <citation type="submission" date="2017-03" db="EMBL/GenBank/DDBJ databases">
        <title>Genomes of endolithic fungi from Antarctica.</title>
        <authorList>
            <person name="Coleine C."/>
            <person name="Masonjones S."/>
            <person name="Stajich J.E."/>
        </authorList>
    </citation>
    <scope>NUCLEOTIDE SEQUENCE [LARGE SCALE GENOMIC DNA]</scope>
    <source>
        <strain evidence="2 3">CCFEE 5184</strain>
    </source>
</reference>
<dbReference type="Gene3D" id="1.20.1280.50">
    <property type="match status" value="1"/>
</dbReference>
<dbReference type="AlphaFoldDB" id="A0A4U0WLT8"/>
<dbReference type="Proteomes" id="UP000309340">
    <property type="component" value="Unassembled WGS sequence"/>
</dbReference>
<evidence type="ECO:0000313" key="2">
    <source>
        <dbReference type="EMBL" id="TKA62515.1"/>
    </source>
</evidence>
<proteinExistence type="predicted"/>
<dbReference type="OrthoDB" id="3828959at2759"/>
<dbReference type="InterPro" id="IPR036047">
    <property type="entry name" value="F-box-like_dom_sf"/>
</dbReference>
<protein>
    <recommendedName>
        <fullName evidence="1">F-box domain-containing protein</fullName>
    </recommendedName>
</protein>
<dbReference type="InterPro" id="IPR001810">
    <property type="entry name" value="F-box_dom"/>
</dbReference>
<dbReference type="SUPFAM" id="SSF81383">
    <property type="entry name" value="F-box domain"/>
    <property type="match status" value="1"/>
</dbReference>
<evidence type="ECO:0000313" key="3">
    <source>
        <dbReference type="Proteomes" id="UP000309340"/>
    </source>
</evidence>
<evidence type="ECO:0000259" key="1">
    <source>
        <dbReference type="Pfam" id="PF00646"/>
    </source>
</evidence>
<sequence>MTHTSASAAVFHTTGLLENILGFLPVKKLLVAQLLCVKWRNVVNQVEHFKERLSFEPSVPRAAWTWTTKNGLVADLRRLDVVPEPSHATATEDKISIQASLHLLVTFTWTRKNFNILQFAPATNFTFRDQANWRHKSGSWRLMLVTQPPALSISAEYYVSAGEGQLYNPDYFSFDCDESVTVGDLVDCGFELEAEELVRPMRRLKRRRS</sequence>
<keyword evidence="3" id="KW-1185">Reference proteome</keyword>
<dbReference type="EMBL" id="NAJQ01001065">
    <property type="protein sequence ID" value="TKA62515.1"/>
    <property type="molecule type" value="Genomic_DNA"/>
</dbReference>
<gene>
    <name evidence="2" type="ORF">B0A55_11714</name>
</gene>
<organism evidence="2 3">
    <name type="scientific">Friedmanniomyces simplex</name>
    <dbReference type="NCBI Taxonomy" id="329884"/>
    <lineage>
        <taxon>Eukaryota</taxon>
        <taxon>Fungi</taxon>
        <taxon>Dikarya</taxon>
        <taxon>Ascomycota</taxon>
        <taxon>Pezizomycotina</taxon>
        <taxon>Dothideomycetes</taxon>
        <taxon>Dothideomycetidae</taxon>
        <taxon>Mycosphaerellales</taxon>
        <taxon>Teratosphaeriaceae</taxon>
        <taxon>Friedmanniomyces</taxon>
    </lineage>
</organism>
<dbReference type="Pfam" id="PF00646">
    <property type="entry name" value="F-box"/>
    <property type="match status" value="1"/>
</dbReference>
<feature type="domain" description="F-box" evidence="1">
    <location>
        <begin position="16"/>
        <end position="47"/>
    </location>
</feature>
<comment type="caution">
    <text evidence="2">The sequence shown here is derived from an EMBL/GenBank/DDBJ whole genome shotgun (WGS) entry which is preliminary data.</text>
</comment>
<accession>A0A4U0WLT8</accession>
<name>A0A4U0WLT8_9PEZI</name>